<dbReference type="SMART" id="SM00365">
    <property type="entry name" value="LRR_SD22"/>
    <property type="match status" value="11"/>
</dbReference>
<dbReference type="InterPro" id="IPR001611">
    <property type="entry name" value="Leu-rich_rpt"/>
</dbReference>
<dbReference type="AlphaFoldDB" id="A0A1Y1VKQ1"/>
<dbReference type="SMART" id="SM00364">
    <property type="entry name" value="LRR_BAC"/>
    <property type="match status" value="8"/>
</dbReference>
<dbReference type="STRING" id="1754191.A0A1Y1VKQ1"/>
<evidence type="ECO:0000256" key="1">
    <source>
        <dbReference type="ARBA" id="ARBA00022614"/>
    </source>
</evidence>
<dbReference type="SUPFAM" id="SSF52058">
    <property type="entry name" value="L domain-like"/>
    <property type="match status" value="2"/>
</dbReference>
<keyword evidence="6" id="KW-1185">Reference proteome</keyword>
<dbReference type="Gene3D" id="3.80.10.10">
    <property type="entry name" value="Ribonuclease Inhibitor"/>
    <property type="match status" value="4"/>
</dbReference>
<feature type="domain" description="Disease resistance R13L4/SHOC-2-like LRR" evidence="4">
    <location>
        <begin position="272"/>
        <end position="349"/>
    </location>
</feature>
<dbReference type="SMART" id="SM00369">
    <property type="entry name" value="LRR_TYP"/>
    <property type="match status" value="8"/>
</dbReference>
<keyword evidence="2" id="KW-0677">Repeat</keyword>
<evidence type="ECO:0000313" key="6">
    <source>
        <dbReference type="Proteomes" id="UP000193719"/>
    </source>
</evidence>
<dbReference type="Pfam" id="PF23598">
    <property type="entry name" value="LRR_14"/>
    <property type="match status" value="2"/>
</dbReference>
<evidence type="ECO:0000259" key="4">
    <source>
        <dbReference type="Pfam" id="PF23598"/>
    </source>
</evidence>
<evidence type="ECO:0000313" key="5">
    <source>
        <dbReference type="EMBL" id="ORX57948.1"/>
    </source>
</evidence>
<gene>
    <name evidence="5" type="ORF">BCR36DRAFT_580497</name>
</gene>
<dbReference type="OrthoDB" id="4090081at2759"/>
<evidence type="ECO:0000256" key="3">
    <source>
        <dbReference type="SAM" id="SignalP"/>
    </source>
</evidence>
<organism evidence="5 6">
    <name type="scientific">Piromyces finnis</name>
    <dbReference type="NCBI Taxonomy" id="1754191"/>
    <lineage>
        <taxon>Eukaryota</taxon>
        <taxon>Fungi</taxon>
        <taxon>Fungi incertae sedis</taxon>
        <taxon>Chytridiomycota</taxon>
        <taxon>Chytridiomycota incertae sedis</taxon>
        <taxon>Neocallimastigomycetes</taxon>
        <taxon>Neocallimastigales</taxon>
        <taxon>Neocallimastigaceae</taxon>
        <taxon>Piromyces</taxon>
    </lineage>
</organism>
<dbReference type="Proteomes" id="UP000193719">
    <property type="component" value="Unassembled WGS sequence"/>
</dbReference>
<name>A0A1Y1VKQ1_9FUNG</name>
<sequence length="857" mass="98397">MNIKFILKSISLGLLIGSYQKVRALNCEEIKTTLPEDFDIEDIKCIENEKGEITKFVTTGIFTEDVIKNISSLNKLEELELYHYSYKDDFDLSPLKSLKNLKSLYIRCYKDSRHISSSSKIKENSFSELKSLEKLDLSGCDIMGDKPFIGLSNLKELNLYFLKGLSIPDLSYINNLKNITSLNLNNSYNVRSMDINYEGLNNLKKLFIYGLKISKENIKEISTLENIEELNVSKGEIDSDSDFSLFKSLKDTLKYLDISLYRNGDFDFPEAFVELTNLKNLTLSKFINSKIPKEISQLKNLESLYIKNPEFNEIPETIKELKNLKYLDLEGNFEKLPESIGELYNLEVLDLEGDIKELPESIGELYNLEVLNLSNNQIENLPETIKNLENLKNLYLHNNNLYELPESLCELKNLKTLYMSNENNLTEISGCIKKLNNLEIIDLSENEITKIPEAIKELDNLEYLDLSHNKLTEIPEAVKELKSLISLDLSYNDIKEFPEFLNELTNLETIDISDNENIVGKTLINSNIQYCYYLNTKLCIAEEESCGYDSGLPYCKPKNDCEEIQSFLLENDFSSSFITCDLTDNKATSIAINEIVTEEVIDKILSYDTIEHLYVEIDGSINVIKKISQKLPNLVELTIINNNESLDLSSLKTLENLTQLRINSYESLISISKNSLKYLTNLEYLELSSSKIYQKNLDEIGKLTKLKSLIFDNCHYPSSLDYSPLKKLQSLEVLIFHDYYRNKTPLYEIPSSIYKLTNLKELTIEYQKISSISSNISKLEKLNYLNLSGNKITSIPKALNNMKNLRYVEFLENPKLSGKTLTNENLTTCYYDTSSSICKAKEMKCFGEEGNPKLCKK</sequence>
<feature type="domain" description="Disease resistance R13L4/SHOC-2-like LRR" evidence="4">
    <location>
        <begin position="362"/>
        <end position="461"/>
    </location>
</feature>
<proteinExistence type="predicted"/>
<dbReference type="PANTHER" id="PTHR48051:SF54">
    <property type="entry name" value="LEUCINE-RICH REPEAT-CONTAINING PROTEIN"/>
    <property type="match status" value="1"/>
</dbReference>
<dbReference type="InterPro" id="IPR050216">
    <property type="entry name" value="LRR_domain-containing"/>
</dbReference>
<dbReference type="PRINTS" id="PR00019">
    <property type="entry name" value="LEURICHRPT"/>
</dbReference>
<accession>A0A1Y1VKQ1</accession>
<protein>
    <submittedName>
        <fullName evidence="5">L domain-like protein</fullName>
    </submittedName>
</protein>
<dbReference type="PANTHER" id="PTHR48051">
    <property type="match status" value="1"/>
</dbReference>
<dbReference type="InterPro" id="IPR003591">
    <property type="entry name" value="Leu-rich_rpt_typical-subtyp"/>
</dbReference>
<evidence type="ECO:0000256" key="2">
    <source>
        <dbReference type="ARBA" id="ARBA00022737"/>
    </source>
</evidence>
<keyword evidence="3" id="KW-0732">Signal</keyword>
<dbReference type="Pfam" id="PF13516">
    <property type="entry name" value="LRR_6"/>
    <property type="match status" value="1"/>
</dbReference>
<reference evidence="5 6" key="2">
    <citation type="submission" date="2016-08" db="EMBL/GenBank/DDBJ databases">
        <title>Pervasive Adenine N6-methylation of Active Genes in Fungi.</title>
        <authorList>
            <consortium name="DOE Joint Genome Institute"/>
            <person name="Mondo S.J."/>
            <person name="Dannebaum R.O."/>
            <person name="Kuo R.C."/>
            <person name="Labutti K."/>
            <person name="Haridas S."/>
            <person name="Kuo A."/>
            <person name="Salamov A."/>
            <person name="Ahrendt S.R."/>
            <person name="Lipzen A."/>
            <person name="Sullivan W."/>
            <person name="Andreopoulos W.B."/>
            <person name="Clum A."/>
            <person name="Lindquist E."/>
            <person name="Daum C."/>
            <person name="Ramamoorthy G.K."/>
            <person name="Gryganskyi A."/>
            <person name="Culley D."/>
            <person name="Magnuson J.K."/>
            <person name="James T.Y."/>
            <person name="O'Malley M.A."/>
            <person name="Stajich J.E."/>
            <person name="Spatafora J.W."/>
            <person name="Visel A."/>
            <person name="Grigoriev I.V."/>
        </authorList>
    </citation>
    <scope>NUCLEOTIDE SEQUENCE [LARGE SCALE GENOMIC DNA]</scope>
    <source>
        <strain evidence="6">finn</strain>
    </source>
</reference>
<dbReference type="PROSITE" id="PS51450">
    <property type="entry name" value="LRR"/>
    <property type="match status" value="6"/>
</dbReference>
<dbReference type="FunFam" id="3.80.10.10:FF:001164">
    <property type="entry name" value="GH01279p"/>
    <property type="match status" value="1"/>
</dbReference>
<keyword evidence="1" id="KW-0433">Leucine-rich repeat</keyword>
<feature type="signal peptide" evidence="3">
    <location>
        <begin position="1"/>
        <end position="24"/>
    </location>
</feature>
<dbReference type="SUPFAM" id="SSF52047">
    <property type="entry name" value="RNI-like"/>
    <property type="match status" value="1"/>
</dbReference>
<dbReference type="Pfam" id="PF13855">
    <property type="entry name" value="LRR_8"/>
    <property type="match status" value="1"/>
</dbReference>
<comment type="caution">
    <text evidence="5">The sequence shown here is derived from an EMBL/GenBank/DDBJ whole genome shotgun (WGS) entry which is preliminary data.</text>
</comment>
<feature type="chain" id="PRO_5012666055" evidence="3">
    <location>
        <begin position="25"/>
        <end position="857"/>
    </location>
</feature>
<dbReference type="InterPro" id="IPR055414">
    <property type="entry name" value="LRR_R13L4/SHOC2-like"/>
</dbReference>
<dbReference type="InterPro" id="IPR032675">
    <property type="entry name" value="LRR_dom_sf"/>
</dbReference>
<dbReference type="EMBL" id="MCFH01000005">
    <property type="protein sequence ID" value="ORX57948.1"/>
    <property type="molecule type" value="Genomic_DNA"/>
</dbReference>
<dbReference type="GO" id="GO:0005737">
    <property type="term" value="C:cytoplasm"/>
    <property type="evidence" value="ECO:0007669"/>
    <property type="project" value="TreeGrafter"/>
</dbReference>
<reference evidence="5 6" key="1">
    <citation type="submission" date="2016-08" db="EMBL/GenBank/DDBJ databases">
        <title>Genomes of anaerobic fungi encode conserved fungal cellulosomes for biomass hydrolysis.</title>
        <authorList>
            <consortium name="DOE Joint Genome Institute"/>
            <person name="Haitjema C.H."/>
            <person name="Gilmore S.P."/>
            <person name="Henske J.K."/>
            <person name="Solomon K.V."/>
            <person name="De Groot R."/>
            <person name="Kuo A."/>
            <person name="Mondo S.J."/>
            <person name="Salamov A.A."/>
            <person name="Labutti K."/>
            <person name="Zhao Z."/>
            <person name="Chiniquy J."/>
            <person name="Barry K."/>
            <person name="Brewer H.M."/>
            <person name="Purvine S.O."/>
            <person name="Wright A.T."/>
            <person name="Boxma B."/>
            <person name="Van Alen T."/>
            <person name="Hackstein J.H."/>
            <person name="Baker S.E."/>
            <person name="Grigoriev I.V."/>
            <person name="O'Malley M.A."/>
        </authorList>
    </citation>
    <scope>NUCLEOTIDE SEQUENCE [LARGE SCALE GENOMIC DNA]</scope>
    <source>
        <strain evidence="6">finn</strain>
    </source>
</reference>